<proteinExistence type="inferred from homology"/>
<dbReference type="EMBL" id="JADWYR010000002">
    <property type="protein sequence ID" value="MBG9378290.1"/>
    <property type="molecule type" value="Genomic_DNA"/>
</dbReference>
<evidence type="ECO:0000256" key="5">
    <source>
        <dbReference type="ARBA" id="ARBA00022763"/>
    </source>
</evidence>
<evidence type="ECO:0000256" key="3">
    <source>
        <dbReference type="ARBA" id="ARBA00021315"/>
    </source>
</evidence>
<dbReference type="Proteomes" id="UP000628448">
    <property type="component" value="Unassembled WGS sequence"/>
</dbReference>
<dbReference type="InterPro" id="IPR004604">
    <property type="entry name" value="DNA_recomb/repair_RecN"/>
</dbReference>
<dbReference type="NCBIfam" id="TIGR00634">
    <property type="entry name" value="recN"/>
    <property type="match status" value="1"/>
</dbReference>
<evidence type="ECO:0000313" key="12">
    <source>
        <dbReference type="Proteomes" id="UP000628448"/>
    </source>
</evidence>
<dbReference type="InterPro" id="IPR003395">
    <property type="entry name" value="RecF/RecN/SMC_N"/>
</dbReference>
<dbReference type="Pfam" id="PF02463">
    <property type="entry name" value="SMC_N"/>
    <property type="match status" value="1"/>
</dbReference>
<dbReference type="PANTHER" id="PTHR11059:SF0">
    <property type="entry name" value="DNA REPAIR PROTEIN RECN"/>
    <property type="match status" value="1"/>
</dbReference>
<dbReference type="GO" id="GO:0006281">
    <property type="term" value="P:DNA repair"/>
    <property type="evidence" value="ECO:0007669"/>
    <property type="project" value="UniProtKB-KW"/>
</dbReference>
<comment type="function">
    <text evidence="1 9">May be involved in recombinational repair of damaged DNA.</text>
</comment>
<keyword evidence="12" id="KW-1185">Reference proteome</keyword>
<accession>A0A931MCV6</accession>
<dbReference type="CDD" id="cd03241">
    <property type="entry name" value="ABC_RecN"/>
    <property type="match status" value="2"/>
</dbReference>
<dbReference type="SUPFAM" id="SSF52540">
    <property type="entry name" value="P-loop containing nucleoside triphosphate hydrolases"/>
    <property type="match status" value="2"/>
</dbReference>
<gene>
    <name evidence="11" type="primary">recN</name>
    <name evidence="11" type="ORF">I5907_18780</name>
</gene>
<evidence type="ECO:0000256" key="7">
    <source>
        <dbReference type="ARBA" id="ARBA00023204"/>
    </source>
</evidence>
<evidence type="ECO:0000256" key="6">
    <source>
        <dbReference type="ARBA" id="ARBA00022840"/>
    </source>
</evidence>
<evidence type="ECO:0000256" key="8">
    <source>
        <dbReference type="ARBA" id="ARBA00033408"/>
    </source>
</evidence>
<organism evidence="11 12">
    <name type="scientific">Panacibacter microcysteis</name>
    <dbReference type="NCBI Taxonomy" id="2793269"/>
    <lineage>
        <taxon>Bacteria</taxon>
        <taxon>Pseudomonadati</taxon>
        <taxon>Bacteroidota</taxon>
        <taxon>Chitinophagia</taxon>
        <taxon>Chitinophagales</taxon>
        <taxon>Chitinophagaceae</taxon>
        <taxon>Panacibacter</taxon>
    </lineage>
</organism>
<dbReference type="GO" id="GO:0006310">
    <property type="term" value="P:DNA recombination"/>
    <property type="evidence" value="ECO:0007669"/>
    <property type="project" value="InterPro"/>
</dbReference>
<evidence type="ECO:0000256" key="4">
    <source>
        <dbReference type="ARBA" id="ARBA00022741"/>
    </source>
</evidence>
<dbReference type="RefSeq" id="WP_196992328.1">
    <property type="nucleotide sequence ID" value="NZ_JADWYR010000002.1"/>
</dbReference>
<dbReference type="AlphaFoldDB" id="A0A931MCV6"/>
<name>A0A931MCV6_9BACT</name>
<evidence type="ECO:0000256" key="2">
    <source>
        <dbReference type="ARBA" id="ARBA00009441"/>
    </source>
</evidence>
<evidence type="ECO:0000256" key="9">
    <source>
        <dbReference type="PIRNR" id="PIRNR003128"/>
    </source>
</evidence>
<sequence>MLQKLHIQNYAIIDEIEIDFSKQLNIITGETGAGKSILMGALNLILGERADTSMLMKTDKKCFIEGFFVVEKKKPVKAFLASQEFDVDDELVLRREIAANGKSRAFINDSPATLQQLKQLASLLVDLHQQFDTLELGDADFQREVLDALAGNNAMLAEYRLLYYQWQSAKKELEQLQLQKSNFNKELDYFQFLFDELNDLGLKPNELEDLDAELQVLSNAEAIKNALGKVYFELKETEQPVLQVIKQLVNQLQSYETYDSAIATLIERLRSTQIELADIASEAEHTDSKIVYDEQRIDKVNERIAAGYKMLKKHNVKTTDELLQVQQSLEERLQTVLNIDQEIINKEKNTARLLKDAEAVATNISAARKAETEPLCKKVNALLTQVGMPNARLKIDVADAALNEFGKNSIEFLFDANKSNRFEPLRKVASGGELSRLMLCIKSLVAESIDLPTMIFDEIDTGISGEAAKQVGIIMKKLAGKRQVIAITHQPQIAGKADAHFFVYKEIKGDAIKTNIRLLNQDERITAIAQMLSGEKPTAAALENAREMIMN</sequence>
<evidence type="ECO:0000256" key="1">
    <source>
        <dbReference type="ARBA" id="ARBA00003618"/>
    </source>
</evidence>
<dbReference type="PANTHER" id="PTHR11059">
    <property type="entry name" value="DNA REPAIR PROTEIN RECN"/>
    <property type="match status" value="1"/>
</dbReference>
<comment type="caution">
    <text evidence="11">The sequence shown here is derived from an EMBL/GenBank/DDBJ whole genome shotgun (WGS) entry which is preliminary data.</text>
</comment>
<keyword evidence="4" id="KW-0547">Nucleotide-binding</keyword>
<comment type="similarity">
    <text evidence="2 9">Belongs to the RecN family.</text>
</comment>
<dbReference type="GO" id="GO:0043590">
    <property type="term" value="C:bacterial nucleoid"/>
    <property type="evidence" value="ECO:0007669"/>
    <property type="project" value="TreeGrafter"/>
</dbReference>
<evidence type="ECO:0000259" key="10">
    <source>
        <dbReference type="Pfam" id="PF02463"/>
    </source>
</evidence>
<dbReference type="InterPro" id="IPR027417">
    <property type="entry name" value="P-loop_NTPase"/>
</dbReference>
<dbReference type="PIRSF" id="PIRSF003128">
    <property type="entry name" value="RecN"/>
    <property type="match status" value="1"/>
</dbReference>
<dbReference type="GO" id="GO:0005524">
    <property type="term" value="F:ATP binding"/>
    <property type="evidence" value="ECO:0007669"/>
    <property type="project" value="UniProtKB-KW"/>
</dbReference>
<evidence type="ECO:0000313" key="11">
    <source>
        <dbReference type="EMBL" id="MBG9378290.1"/>
    </source>
</evidence>
<feature type="domain" description="RecF/RecN/SMC N-terminal" evidence="10">
    <location>
        <begin position="1"/>
        <end position="506"/>
    </location>
</feature>
<keyword evidence="7 9" id="KW-0234">DNA repair</keyword>
<keyword evidence="6" id="KW-0067">ATP-binding</keyword>
<dbReference type="GO" id="GO:0009432">
    <property type="term" value="P:SOS response"/>
    <property type="evidence" value="ECO:0007669"/>
    <property type="project" value="TreeGrafter"/>
</dbReference>
<dbReference type="Gene3D" id="3.40.50.300">
    <property type="entry name" value="P-loop containing nucleotide triphosphate hydrolases"/>
    <property type="match status" value="2"/>
</dbReference>
<protein>
    <recommendedName>
        <fullName evidence="3 9">DNA repair protein RecN</fullName>
    </recommendedName>
    <alternativeName>
        <fullName evidence="8 9">Recombination protein N</fullName>
    </alternativeName>
</protein>
<keyword evidence="5 9" id="KW-0227">DNA damage</keyword>
<reference evidence="11" key="1">
    <citation type="submission" date="2020-11" db="EMBL/GenBank/DDBJ databases">
        <title>Bacterial whole genome sequence for Panacibacter sp. DH6.</title>
        <authorList>
            <person name="Le V."/>
            <person name="Ko S."/>
            <person name="Ahn C.-Y."/>
            <person name="Oh H.-M."/>
        </authorList>
    </citation>
    <scope>NUCLEOTIDE SEQUENCE</scope>
    <source>
        <strain evidence="11">DH6</strain>
    </source>
</reference>